<organism evidence="1 2">
    <name type="scientific">Moorena producens PAL-8-15-08-1</name>
    <dbReference type="NCBI Taxonomy" id="1458985"/>
    <lineage>
        <taxon>Bacteria</taxon>
        <taxon>Bacillati</taxon>
        <taxon>Cyanobacteriota</taxon>
        <taxon>Cyanophyceae</taxon>
        <taxon>Coleofasciculales</taxon>
        <taxon>Coleofasciculaceae</taxon>
        <taxon>Moorena</taxon>
    </lineage>
</organism>
<accession>A0A1D8U105</accession>
<dbReference type="RefSeq" id="WP_070395932.1">
    <property type="nucleotide sequence ID" value="NZ_CP017599.1"/>
</dbReference>
<dbReference type="InterPro" id="IPR032568">
    <property type="entry name" value="DUF4926"/>
</dbReference>
<name>A0A1D8U105_9CYAN</name>
<dbReference type="Pfam" id="PF16277">
    <property type="entry name" value="DUF4926"/>
    <property type="match status" value="1"/>
</dbReference>
<evidence type="ECO:0000313" key="1">
    <source>
        <dbReference type="EMBL" id="AOX03558.1"/>
    </source>
</evidence>
<reference evidence="2" key="1">
    <citation type="submission" date="2016-10" db="EMBL/GenBank/DDBJ databases">
        <title>Comparative genomics uncovers the prolific and rare metabolic potential of the cyanobacterial genus Moorea.</title>
        <authorList>
            <person name="Leao T."/>
            <person name="Castelao G."/>
            <person name="Korobeynikov A."/>
            <person name="Monroe E.A."/>
            <person name="Podell S."/>
            <person name="Glukhov E."/>
            <person name="Allen E."/>
            <person name="Gerwick W.H."/>
            <person name="Gerwick L."/>
        </authorList>
    </citation>
    <scope>NUCLEOTIDE SEQUENCE [LARGE SCALE GENOMIC DNA]</scope>
    <source>
        <strain evidence="2">PAL-8-15-08-1</strain>
    </source>
</reference>
<dbReference type="EMBL" id="CP017599">
    <property type="protein sequence ID" value="AOX03558.1"/>
    <property type="molecule type" value="Genomic_DNA"/>
</dbReference>
<dbReference type="Proteomes" id="UP000177870">
    <property type="component" value="Chromosome"/>
</dbReference>
<sequence>MAFELFSRVALREDFPKHKLQQGDIATIVDHHPIQDGEDGYSLEVFNGIGETIAVLVVSESQIESLMKNEVLHIRRLDEAV</sequence>
<protein>
    <submittedName>
        <fullName evidence="1">DUF4926 domain-containing protein</fullName>
    </submittedName>
</protein>
<evidence type="ECO:0000313" key="2">
    <source>
        <dbReference type="Proteomes" id="UP000177870"/>
    </source>
</evidence>
<gene>
    <name evidence="1" type="ORF">BJP34_32680</name>
</gene>
<dbReference type="OrthoDB" id="488825at2"/>
<dbReference type="STRING" id="1458985.BJP34_32680"/>
<proteinExistence type="predicted"/>
<dbReference type="AlphaFoldDB" id="A0A1D8U105"/>
<dbReference type="KEGG" id="mpro:BJP34_32680"/>